<dbReference type="EMBL" id="AJIL01000036">
    <property type="protein sequence ID" value="KNF00505.1"/>
    <property type="molecule type" value="Genomic_DNA"/>
</dbReference>
<comment type="caution">
    <text evidence="1">The sequence shown here is derived from an EMBL/GenBank/DDBJ whole genome shotgun (WGS) entry which is preliminary data.</text>
</comment>
<evidence type="ECO:0000313" key="1">
    <source>
        <dbReference type="EMBL" id="KNF00505.1"/>
    </source>
</evidence>
<evidence type="ECO:0000313" key="2">
    <source>
        <dbReference type="Proteomes" id="UP000054564"/>
    </source>
</evidence>
<dbReference type="AlphaFoldDB" id="A0A0L0VND5"/>
<dbReference type="PANTHER" id="PTHR33069:SF3">
    <property type="entry name" value="DYNEIN HEAVY CHAIN TAIL DOMAIN-CONTAINING PROTEIN"/>
    <property type="match status" value="1"/>
</dbReference>
<reference evidence="2" key="1">
    <citation type="submission" date="2014-03" db="EMBL/GenBank/DDBJ databases">
        <title>The Genome Sequence of Puccinia striiformis f. sp. tritici PST-78.</title>
        <authorList>
            <consortium name="The Broad Institute Genome Sequencing Platform"/>
            <person name="Cuomo C."/>
            <person name="Hulbert S."/>
            <person name="Chen X."/>
            <person name="Walker B."/>
            <person name="Young S.K."/>
            <person name="Zeng Q."/>
            <person name="Gargeya S."/>
            <person name="Fitzgerald M."/>
            <person name="Haas B."/>
            <person name="Abouelleil A."/>
            <person name="Alvarado L."/>
            <person name="Arachchi H.M."/>
            <person name="Berlin A.M."/>
            <person name="Chapman S.B."/>
            <person name="Goldberg J."/>
            <person name="Griggs A."/>
            <person name="Gujja S."/>
            <person name="Hansen M."/>
            <person name="Howarth C."/>
            <person name="Imamovic A."/>
            <person name="Larimer J."/>
            <person name="McCowan C."/>
            <person name="Montmayeur A."/>
            <person name="Murphy C."/>
            <person name="Neiman D."/>
            <person name="Pearson M."/>
            <person name="Priest M."/>
            <person name="Roberts A."/>
            <person name="Saif S."/>
            <person name="Shea T."/>
            <person name="Sisk P."/>
            <person name="Sykes S."/>
            <person name="Wortman J."/>
            <person name="Nusbaum C."/>
            <person name="Birren B."/>
        </authorList>
    </citation>
    <scope>NUCLEOTIDE SEQUENCE [LARGE SCALE GENOMIC DNA]</scope>
    <source>
        <strain evidence="2">race PST-78</strain>
    </source>
</reference>
<dbReference type="PANTHER" id="PTHR33069">
    <property type="entry name" value="CHROMOSOME 7, WHOLE GENOME SHOTGUN SEQUENCE-RELATED"/>
    <property type="match status" value="1"/>
</dbReference>
<organism evidence="1 2">
    <name type="scientific">Puccinia striiformis f. sp. tritici PST-78</name>
    <dbReference type="NCBI Taxonomy" id="1165861"/>
    <lineage>
        <taxon>Eukaryota</taxon>
        <taxon>Fungi</taxon>
        <taxon>Dikarya</taxon>
        <taxon>Basidiomycota</taxon>
        <taxon>Pucciniomycotina</taxon>
        <taxon>Pucciniomycetes</taxon>
        <taxon>Pucciniales</taxon>
        <taxon>Pucciniaceae</taxon>
        <taxon>Puccinia</taxon>
    </lineage>
</organism>
<proteinExistence type="predicted"/>
<dbReference type="Proteomes" id="UP000054564">
    <property type="component" value="Unassembled WGS sequence"/>
</dbReference>
<keyword evidence="2" id="KW-1185">Reference proteome</keyword>
<protein>
    <submittedName>
        <fullName evidence="1">Uncharacterized protein</fullName>
    </submittedName>
</protein>
<sequence length="404" mass="45634">MDQPFSQASVGLKHPQLRNEIEVAIEKFTSLRSICNPPHIHDDPTFSEKALLQISMEETSFKGELMWALECRYLPTLQHQLTTLLRSLDPSGLQKEAESQLQLVSETQSGLERSISFINIAIAIACPEPIPPLHPVDDQHRQLLKTYSLSSLKSKYLAATHFASSLFAEANELLEQLKLSPDEFNGKTDTPSMQEKSFKSAVGLIEQATQSINGSELDIIQNDWNHNVKSLNYSLEEFERLVKVEGHMMPCGNHDETRKELVKLAIPISKLTKLFFSKLSRRGMNRRQLPLFTDMCSEQIDSFAGSAGQVALDMLLFQILFTRAHMAARPATSQDFIQIFHELKEHLVTPLLVVLLHLIPLLPDTDDPHSQNYYRSCFSTWNTHLVLAIGNFTTLAKSLDDDPL</sequence>
<name>A0A0L0VND5_9BASI</name>
<gene>
    <name evidence="1" type="ORF">PSTG_06199</name>
</gene>
<accession>A0A0L0VND5</accession>